<dbReference type="EMBL" id="JACDTY010000005">
    <property type="protein sequence ID" value="MBA1141199.1"/>
    <property type="molecule type" value="Genomic_DNA"/>
</dbReference>
<evidence type="ECO:0000256" key="2">
    <source>
        <dbReference type="SAM" id="Phobius"/>
    </source>
</evidence>
<dbReference type="AlphaFoldDB" id="A0A838B5Q3"/>
<name>A0A838B5Q3_9HYPH</name>
<gene>
    <name evidence="3" type="ORF">H0241_13155</name>
</gene>
<evidence type="ECO:0000313" key="4">
    <source>
        <dbReference type="Proteomes" id="UP000558284"/>
    </source>
</evidence>
<comment type="caution">
    <text evidence="3">The sequence shown here is derived from an EMBL/GenBank/DDBJ whole genome shotgun (WGS) entry which is preliminary data.</text>
</comment>
<evidence type="ECO:0000256" key="1">
    <source>
        <dbReference type="SAM" id="MobiDB-lite"/>
    </source>
</evidence>
<keyword evidence="2" id="KW-0472">Membrane</keyword>
<evidence type="ECO:0000313" key="3">
    <source>
        <dbReference type="EMBL" id="MBA1141199.1"/>
    </source>
</evidence>
<keyword evidence="2" id="KW-0812">Transmembrane</keyword>
<feature type="transmembrane region" description="Helical" evidence="2">
    <location>
        <begin position="201"/>
        <end position="225"/>
    </location>
</feature>
<keyword evidence="4" id="KW-1185">Reference proteome</keyword>
<sequence length="343" mass="37174">MPNLDGGHYFLTVLAPIRVDIMIDPDEIGRSRSHRQLLAQKLALLATGKQTAESPPNARPSPFSLNTLNHLARFVIIHGPAFNGRMSSDALVSAVRTINPLAPQPVDQLGTPFLLFAADIDAQAEGDALRAYTDALWATMKRDLVIIFGHCVGFDGIDSADGFHAYIKRCQIETTMPFNDYWPDGLDVKVKKLEIGTLKPVGIATGGAIIIWLAVLLLHGVFAVFGVHNAFAQWVATAATWGVAVVSLLVILTLLMAWSLYRKVLHQGMTPFPTAPGADLPSVLKSLFVQQHFTRFAIEAQGLDDTALHARFGAFVSAVKPDDPAEPTQQAGEIQAPAAEWAR</sequence>
<protein>
    <submittedName>
        <fullName evidence="3">Uncharacterized protein</fullName>
    </submittedName>
</protein>
<dbReference type="RefSeq" id="WP_181057999.1">
    <property type="nucleotide sequence ID" value="NZ_JACDTY010000005.1"/>
</dbReference>
<keyword evidence="2" id="KW-1133">Transmembrane helix</keyword>
<feature type="region of interest" description="Disordered" evidence="1">
    <location>
        <begin position="322"/>
        <end position="343"/>
    </location>
</feature>
<accession>A0A838B5Q3</accession>
<feature type="transmembrane region" description="Helical" evidence="2">
    <location>
        <begin position="231"/>
        <end position="261"/>
    </location>
</feature>
<proteinExistence type="predicted"/>
<dbReference type="Proteomes" id="UP000558284">
    <property type="component" value="Unassembled WGS sequence"/>
</dbReference>
<organism evidence="3 4">
    <name type="scientific">Mesorhizobium neociceri</name>
    <dbReference type="NCBI Taxonomy" id="1307853"/>
    <lineage>
        <taxon>Bacteria</taxon>
        <taxon>Pseudomonadati</taxon>
        <taxon>Pseudomonadota</taxon>
        <taxon>Alphaproteobacteria</taxon>
        <taxon>Hyphomicrobiales</taxon>
        <taxon>Phyllobacteriaceae</taxon>
        <taxon>Mesorhizobium</taxon>
    </lineage>
</organism>
<reference evidence="3 4" key="1">
    <citation type="submission" date="2020-07" db="EMBL/GenBank/DDBJ databases">
        <title>Definition of the novel symbiovar canariense within Mesorhizobium novociceri, a new species of genus Mesorhizobium nodulating Cicer canariense in the Caldera de Taburiente National Park (La Palma, Canary Islands).</title>
        <authorList>
            <person name="Leon-Barrios M."/>
            <person name="Perez-Yepez J."/>
            <person name="Flores-Felix J.D."/>
            <person name="Ramirez-Baena M.H."/>
            <person name="Pulido-Suarez L."/>
            <person name="Igual J.M."/>
            <person name="Velazquez E."/>
            <person name="Peix A."/>
        </authorList>
    </citation>
    <scope>NUCLEOTIDE SEQUENCE [LARGE SCALE GENOMIC DNA]</scope>
    <source>
        <strain evidence="3 4">CCANP35</strain>
    </source>
</reference>